<feature type="region of interest" description="Disordered" evidence="1">
    <location>
        <begin position="326"/>
        <end position="350"/>
    </location>
</feature>
<evidence type="ECO:0000313" key="3">
    <source>
        <dbReference type="Proteomes" id="UP001642540"/>
    </source>
</evidence>
<sequence>MCVTKSNCVFIIVEGYSSGKCVLREYSNTLNLKSRASSERQCKVVSRIIKVLQQKAQQTKADTYEMHSLSSTSTTKRPKEQLPITSRPSPPSNPRYTKEQSGSNVTESRIIGGTMRSKCKCDITKSIFHSIQNLIPYYLILVKSSSTIAPLKIAIPIVVVTAQKTVSNSSSHQSPNEHDTVSTVVNLNRNRLIFNATTTKRPKEQLPVTSRPSPSPNPSYTKEQSGYNVTESRIIGGTVRSKCKCDITKSIFHSVQNLIPYYLILVKSSSTIAPLKIAIPIVVVTSQTTISNSSSHQSPNEHDTVSTVVNLNRNRLIFNATTTKRPKEQLPVTSRPSPSPNPSYTKEQSGYNVTESRIIGGTVRSKCKCDITKSIFHSVQNLIPYYLILVKSSSTIAPLKIAIPIVVVTSQTTISNSSSNQLPKERDAVSTLVNPNRNRLIFNATTTKRPKEQLPVTSRPSPSPNPSYTKEQSGYNVTESRIIGGTVRSKCK</sequence>
<name>A0ABP1Q372_9HEXA</name>
<feature type="region of interest" description="Disordered" evidence="1">
    <location>
        <begin position="198"/>
        <end position="226"/>
    </location>
</feature>
<organism evidence="2 3">
    <name type="scientific">Orchesella dallaii</name>
    <dbReference type="NCBI Taxonomy" id="48710"/>
    <lineage>
        <taxon>Eukaryota</taxon>
        <taxon>Metazoa</taxon>
        <taxon>Ecdysozoa</taxon>
        <taxon>Arthropoda</taxon>
        <taxon>Hexapoda</taxon>
        <taxon>Collembola</taxon>
        <taxon>Entomobryomorpha</taxon>
        <taxon>Entomobryoidea</taxon>
        <taxon>Orchesellidae</taxon>
        <taxon>Orchesellinae</taxon>
        <taxon>Orchesella</taxon>
    </lineage>
</organism>
<comment type="caution">
    <text evidence="2">The sequence shown here is derived from an EMBL/GenBank/DDBJ whole genome shotgun (WGS) entry which is preliminary data.</text>
</comment>
<feature type="compositionally biased region" description="Polar residues" evidence="1">
    <location>
        <begin position="331"/>
        <end position="350"/>
    </location>
</feature>
<dbReference type="EMBL" id="CAXLJM020000017">
    <property type="protein sequence ID" value="CAL8084123.1"/>
    <property type="molecule type" value="Genomic_DNA"/>
</dbReference>
<gene>
    <name evidence="2" type="ORF">ODALV1_LOCUS5707</name>
</gene>
<dbReference type="Proteomes" id="UP001642540">
    <property type="component" value="Unassembled WGS sequence"/>
</dbReference>
<reference evidence="2 3" key="1">
    <citation type="submission" date="2024-08" db="EMBL/GenBank/DDBJ databases">
        <authorList>
            <person name="Cucini C."/>
            <person name="Frati F."/>
        </authorList>
    </citation>
    <scope>NUCLEOTIDE SEQUENCE [LARGE SCALE GENOMIC DNA]</scope>
</reference>
<feature type="compositionally biased region" description="Polar residues" evidence="1">
    <location>
        <begin position="455"/>
        <end position="479"/>
    </location>
</feature>
<keyword evidence="3" id="KW-1185">Reference proteome</keyword>
<accession>A0ABP1Q372</accession>
<feature type="region of interest" description="Disordered" evidence="1">
    <location>
        <begin position="62"/>
        <end position="109"/>
    </location>
</feature>
<evidence type="ECO:0000256" key="1">
    <source>
        <dbReference type="SAM" id="MobiDB-lite"/>
    </source>
</evidence>
<feature type="compositionally biased region" description="Polar residues" evidence="1">
    <location>
        <begin position="207"/>
        <end position="226"/>
    </location>
</feature>
<feature type="region of interest" description="Disordered" evidence="1">
    <location>
        <begin position="447"/>
        <end position="479"/>
    </location>
</feature>
<evidence type="ECO:0000313" key="2">
    <source>
        <dbReference type="EMBL" id="CAL8084123.1"/>
    </source>
</evidence>
<protein>
    <submittedName>
        <fullName evidence="2">Uncharacterized protein</fullName>
    </submittedName>
</protein>
<proteinExistence type="predicted"/>